<dbReference type="Proteomes" id="UP001358417">
    <property type="component" value="Unassembled WGS sequence"/>
</dbReference>
<comment type="similarity">
    <text evidence="5">Belongs to the SAT4 family.</text>
</comment>
<feature type="compositionally biased region" description="Basic and acidic residues" evidence="6">
    <location>
        <begin position="320"/>
        <end position="330"/>
    </location>
</feature>
<feature type="transmembrane region" description="Helical" evidence="7">
    <location>
        <begin position="211"/>
        <end position="233"/>
    </location>
</feature>
<protein>
    <recommendedName>
        <fullName evidence="8">Rhodopsin domain-containing protein</fullName>
    </recommendedName>
</protein>
<feature type="compositionally biased region" description="Basic and acidic residues" evidence="6">
    <location>
        <begin position="295"/>
        <end position="306"/>
    </location>
</feature>
<feature type="compositionally biased region" description="Basic and acidic residues" evidence="6">
    <location>
        <begin position="338"/>
        <end position="352"/>
    </location>
</feature>
<feature type="domain" description="Rhodopsin" evidence="8">
    <location>
        <begin position="33"/>
        <end position="263"/>
    </location>
</feature>
<dbReference type="EMBL" id="JAVRRD010000052">
    <property type="protein sequence ID" value="KAK5044397.1"/>
    <property type="molecule type" value="Genomic_DNA"/>
</dbReference>
<feature type="transmembrane region" description="Helical" evidence="7">
    <location>
        <begin position="94"/>
        <end position="118"/>
    </location>
</feature>
<dbReference type="AlphaFoldDB" id="A0AAV9MS20"/>
<comment type="subcellular location">
    <subcellularLocation>
        <location evidence="1">Membrane</location>
        <topology evidence="1">Multi-pass membrane protein</topology>
    </subcellularLocation>
</comment>
<dbReference type="GeneID" id="89979462"/>
<dbReference type="RefSeq" id="XP_064700063.1">
    <property type="nucleotide sequence ID" value="XM_064854841.1"/>
</dbReference>
<evidence type="ECO:0000256" key="5">
    <source>
        <dbReference type="ARBA" id="ARBA00038359"/>
    </source>
</evidence>
<feature type="transmembrane region" description="Helical" evidence="7">
    <location>
        <begin position="12"/>
        <end position="31"/>
    </location>
</feature>
<accession>A0AAV9MS20</accession>
<gene>
    <name evidence="9" type="ORF">LTR84_011308</name>
</gene>
<keyword evidence="2 7" id="KW-0812">Transmembrane</keyword>
<organism evidence="9 10">
    <name type="scientific">Exophiala bonariae</name>
    <dbReference type="NCBI Taxonomy" id="1690606"/>
    <lineage>
        <taxon>Eukaryota</taxon>
        <taxon>Fungi</taxon>
        <taxon>Dikarya</taxon>
        <taxon>Ascomycota</taxon>
        <taxon>Pezizomycotina</taxon>
        <taxon>Eurotiomycetes</taxon>
        <taxon>Chaetothyriomycetidae</taxon>
        <taxon>Chaetothyriales</taxon>
        <taxon>Herpotrichiellaceae</taxon>
        <taxon>Exophiala</taxon>
    </lineage>
</organism>
<dbReference type="InterPro" id="IPR052337">
    <property type="entry name" value="SAT4-like"/>
</dbReference>
<feature type="transmembrane region" description="Helical" evidence="7">
    <location>
        <begin position="245"/>
        <end position="264"/>
    </location>
</feature>
<keyword evidence="3 7" id="KW-1133">Transmembrane helix</keyword>
<comment type="caution">
    <text evidence="9">The sequence shown here is derived from an EMBL/GenBank/DDBJ whole genome shotgun (WGS) entry which is preliminary data.</text>
</comment>
<evidence type="ECO:0000313" key="10">
    <source>
        <dbReference type="Proteomes" id="UP001358417"/>
    </source>
</evidence>
<feature type="transmembrane region" description="Helical" evidence="7">
    <location>
        <begin position="130"/>
        <end position="152"/>
    </location>
</feature>
<evidence type="ECO:0000313" key="9">
    <source>
        <dbReference type="EMBL" id="KAK5044397.1"/>
    </source>
</evidence>
<feature type="compositionally biased region" description="Basic residues" evidence="6">
    <location>
        <begin position="275"/>
        <end position="284"/>
    </location>
</feature>
<feature type="transmembrane region" description="Helical" evidence="7">
    <location>
        <begin position="177"/>
        <end position="199"/>
    </location>
</feature>
<evidence type="ECO:0000256" key="1">
    <source>
        <dbReference type="ARBA" id="ARBA00004141"/>
    </source>
</evidence>
<evidence type="ECO:0000256" key="3">
    <source>
        <dbReference type="ARBA" id="ARBA00022989"/>
    </source>
</evidence>
<feature type="region of interest" description="Disordered" evidence="6">
    <location>
        <begin position="275"/>
        <end position="352"/>
    </location>
</feature>
<keyword evidence="10" id="KW-1185">Reference proteome</keyword>
<dbReference type="PANTHER" id="PTHR33048:SF166">
    <property type="entry name" value="PTH11-LIKE INTEGRAL MEMBRANE PROTEIN"/>
    <property type="match status" value="1"/>
</dbReference>
<feature type="transmembrane region" description="Helical" evidence="7">
    <location>
        <begin position="43"/>
        <end position="65"/>
    </location>
</feature>
<sequence length="352" mass="40277">MISHIRSDQAKIANWISISLAIFILLVRFLYGQHYRKSSFDITTAVILLSLALLIARLVVSHFVLEYGTADDILLEGYTNYKSLDLDKIEAGTILSLVSRLLITTVYWLQCVLLLLFYTRILGHIHWVKLCIRITWMGIAASYIAVIFATLLECRPFRLYWQIRPDPGLCARAYVQLFVQCICNIVIDLFLLAISYPVLRTQGHKWSEKGRIALLYVLGTFCIIITCIRVVYIHGSNSAQPSRSFWASIQAVISTFVANVPSIYGHWKLRIRKRTQSSSGRRRNTQPDTYVLMDELNRRGSRPRGDYEEDPASNNTMRSESTKQGKREDGSFWISESEIPRPADIGKDTNQC</sequence>
<evidence type="ECO:0000256" key="4">
    <source>
        <dbReference type="ARBA" id="ARBA00023136"/>
    </source>
</evidence>
<dbReference type="Pfam" id="PF20684">
    <property type="entry name" value="Fung_rhodopsin"/>
    <property type="match status" value="1"/>
</dbReference>
<evidence type="ECO:0000256" key="7">
    <source>
        <dbReference type="SAM" id="Phobius"/>
    </source>
</evidence>
<proteinExistence type="inferred from homology"/>
<evidence type="ECO:0000256" key="2">
    <source>
        <dbReference type="ARBA" id="ARBA00022692"/>
    </source>
</evidence>
<name>A0AAV9MS20_9EURO</name>
<keyword evidence="4 7" id="KW-0472">Membrane</keyword>
<dbReference type="InterPro" id="IPR049326">
    <property type="entry name" value="Rhodopsin_dom_fungi"/>
</dbReference>
<reference evidence="9 10" key="1">
    <citation type="submission" date="2023-08" db="EMBL/GenBank/DDBJ databases">
        <title>Black Yeasts Isolated from many extreme environments.</title>
        <authorList>
            <person name="Coleine C."/>
            <person name="Stajich J.E."/>
            <person name="Selbmann L."/>
        </authorList>
    </citation>
    <scope>NUCLEOTIDE SEQUENCE [LARGE SCALE GENOMIC DNA]</scope>
    <source>
        <strain evidence="9 10">CCFEE 5792</strain>
    </source>
</reference>
<dbReference type="PANTHER" id="PTHR33048">
    <property type="entry name" value="PTH11-LIKE INTEGRAL MEMBRANE PROTEIN (AFU_ORTHOLOGUE AFUA_5G11245)"/>
    <property type="match status" value="1"/>
</dbReference>
<evidence type="ECO:0000259" key="8">
    <source>
        <dbReference type="Pfam" id="PF20684"/>
    </source>
</evidence>
<evidence type="ECO:0000256" key="6">
    <source>
        <dbReference type="SAM" id="MobiDB-lite"/>
    </source>
</evidence>
<dbReference type="GO" id="GO:0016020">
    <property type="term" value="C:membrane"/>
    <property type="evidence" value="ECO:0007669"/>
    <property type="project" value="UniProtKB-SubCell"/>
</dbReference>